<dbReference type="InterPro" id="IPR036322">
    <property type="entry name" value="WD40_repeat_dom_sf"/>
</dbReference>
<name>A0A498MVT5_LABRO</name>
<feature type="compositionally biased region" description="Low complexity" evidence="4">
    <location>
        <begin position="358"/>
        <end position="367"/>
    </location>
</feature>
<keyword evidence="7" id="KW-1185">Reference proteome</keyword>
<keyword evidence="2" id="KW-0853">WD repeat</keyword>
<feature type="compositionally biased region" description="Basic and acidic residues" evidence="4">
    <location>
        <begin position="1881"/>
        <end position="1892"/>
    </location>
</feature>
<feature type="region of interest" description="Disordered" evidence="4">
    <location>
        <begin position="1805"/>
        <end position="1828"/>
    </location>
</feature>
<dbReference type="SUPFAM" id="SSF50978">
    <property type="entry name" value="WD40 repeat-like"/>
    <property type="match status" value="1"/>
</dbReference>
<feature type="compositionally biased region" description="Polar residues" evidence="4">
    <location>
        <begin position="2299"/>
        <end position="2327"/>
    </location>
</feature>
<feature type="region of interest" description="Disordered" evidence="4">
    <location>
        <begin position="823"/>
        <end position="845"/>
    </location>
</feature>
<dbReference type="SMART" id="SM00320">
    <property type="entry name" value="WD40"/>
    <property type="match status" value="5"/>
</dbReference>
<dbReference type="InterPro" id="IPR052208">
    <property type="entry name" value="DmX-like/RAVE_component"/>
</dbReference>
<feature type="region of interest" description="Disordered" evidence="4">
    <location>
        <begin position="1156"/>
        <end position="1187"/>
    </location>
</feature>
<protein>
    <submittedName>
        <fullName evidence="6">DmX 2</fullName>
    </submittedName>
</protein>
<dbReference type="PANTHER" id="PTHR13950:SF13">
    <property type="entry name" value="DMX-LIKE PROTEIN 2"/>
    <property type="match status" value="1"/>
</dbReference>
<dbReference type="STRING" id="84645.A0A498MVT5"/>
<dbReference type="Pfam" id="PF12234">
    <property type="entry name" value="Rav1p_C"/>
    <property type="match status" value="1"/>
</dbReference>
<dbReference type="GO" id="GO:0043291">
    <property type="term" value="C:RAVE complex"/>
    <property type="evidence" value="ECO:0007669"/>
    <property type="project" value="TreeGrafter"/>
</dbReference>
<comment type="caution">
    <text evidence="6">The sequence shown here is derived from an EMBL/GenBank/DDBJ whole genome shotgun (WGS) entry which is preliminary data.</text>
</comment>
<evidence type="ECO:0007829" key="8">
    <source>
        <dbReference type="PeptideAtlas" id="A0A498MVT5"/>
    </source>
</evidence>
<dbReference type="Proteomes" id="UP000290572">
    <property type="component" value="Unassembled WGS sequence"/>
</dbReference>
<evidence type="ECO:0000259" key="5">
    <source>
        <dbReference type="Pfam" id="PF12234"/>
    </source>
</evidence>
<proteinExistence type="evidence at protein level"/>
<dbReference type="EMBL" id="QBIY01012558">
    <property type="protein sequence ID" value="RXN23732.1"/>
    <property type="molecule type" value="Genomic_DNA"/>
</dbReference>
<gene>
    <name evidence="6" type="ORF">ROHU_022560</name>
</gene>
<feature type="region of interest" description="Disordered" evidence="4">
    <location>
        <begin position="1859"/>
        <end position="1906"/>
    </location>
</feature>
<dbReference type="InterPro" id="IPR022033">
    <property type="entry name" value="Rav1p_C"/>
</dbReference>
<dbReference type="Gene3D" id="2.130.10.10">
    <property type="entry name" value="YVTN repeat-like/Quinoprotein amine dehydrogenase"/>
    <property type="match status" value="1"/>
</dbReference>
<evidence type="ECO:0000256" key="1">
    <source>
        <dbReference type="ARBA" id="ARBA00022553"/>
    </source>
</evidence>
<dbReference type="FunFam" id="2.130.10.10:FF:000150">
    <property type="entry name" value="Dmx-like 2, isoform CRA_c"/>
    <property type="match status" value="1"/>
</dbReference>
<feature type="domain" description="RAVE complex protein Rav1 C-terminal" evidence="5">
    <location>
        <begin position="1351"/>
        <end position="1787"/>
    </location>
</feature>
<organism evidence="6 7">
    <name type="scientific">Labeo rohita</name>
    <name type="common">Indian major carp</name>
    <name type="synonym">Cyprinus rohita</name>
    <dbReference type="NCBI Taxonomy" id="84645"/>
    <lineage>
        <taxon>Eukaryota</taxon>
        <taxon>Metazoa</taxon>
        <taxon>Chordata</taxon>
        <taxon>Craniata</taxon>
        <taxon>Vertebrata</taxon>
        <taxon>Euteleostomi</taxon>
        <taxon>Actinopterygii</taxon>
        <taxon>Neopterygii</taxon>
        <taxon>Teleostei</taxon>
        <taxon>Ostariophysi</taxon>
        <taxon>Cypriniformes</taxon>
        <taxon>Cyprinidae</taxon>
        <taxon>Labeoninae</taxon>
        <taxon>Labeonini</taxon>
        <taxon>Labeo</taxon>
    </lineage>
</organism>
<dbReference type="PANTHER" id="PTHR13950">
    <property type="entry name" value="RABCONNECTIN-RELATED"/>
    <property type="match status" value="1"/>
</dbReference>
<sequence length="2334" mass="257304">MHLHQVLTGAVNPGDCCYSVGSVHDVPFTAYGSGCDIVILASDFECVQIIPGAQNGNIQVGCVECSQQLGRIAASYGNTVCIFEPIASNPNKRHKQLNYQWQKTGQFFLNAITYNLAWDPQGNRILAATERLQLWAPPTNDTLIEEEDSQLNDDGAHELMLNDWKCVWQCKTAAAVHITQWSPDGEYFATAGKDDCLLKVWYPTTGWKSAVVIPDVTDKKAPAVHFSFVYLAHPRTVTGFSWRKTSKYMPKYVKHIQSLTHPRVGDIPAALAGSGLFSEDVSGGFVVHWLNNKDLSFTTSMDLFMQQLRKLSEQHLEQPTEDFEQEGAAKFDFDLDEMSDKGSSEHEEGDQEGSTKASSPGSSSSVPLPSVLLDRKLETLILEWNKSPDMLFTIHPHDGSFLVWHVKYLDEFIPGIFRQVQVSFSSRIPVAFPTGDANSLSKNIMMYACTFMDQENCSALEDKRSERRVPQSASASAGLSALGHSLAAVIGPAVMMVSKHVDGSLNQWAVTFAEKSAFSNVLTVSHKFRYCGHRFHLNDLACHTVLPLLLTSSHHNALLTPPSGSGSIDGDQIGGVALQPTRPMRGVPRKQLRNAATRTFHDPNAIYSELILWRVDHIGPLSCTGGVSELARINSLHTSAFSNVAWLPTLIPSSVLGTYCNSASACFVASDGKNLRLYQAVVDARKLLDELSDPETSKLVGEVFNIVSQQSTARPGCIIELDVITNQCGSNTQLLHVFQEDFILGYKPHEDIPDFNITSAPSADEYQPPPFSEKFYLVVIEKDANRNSVLQMWHLHLRSVQACVEEPVNDHVFQNQLTVPLSQNYADSSPDTTPGHSPLPRSSSSANLQSASKLILSSKLVYSQRLDLPPGVELIRATPSAGHLSSSSIYPVCLAPYLIVTTCSDGRVRFWHCRVDMDLSAANPEETRSYRWEHWRLLKEEDDNDSSVCVAGRPVAVSCSYTGRLAVSFKQMSPGNEIGMPQDFSMHVSIYECESTGGSEWVLEQTIHLDDFSKPVKTLDPRVSVDSNLVVYSKSDLFVSKDSPNIKHFVHLDWLSKEDGSHILTVGVGSNILMYGRISGVVAEQTGVKDHPAVTLPLGGSIKQGIRSRWVLLRSVNLVSSVDGTPSLPVSLSWVRDGILVVGMDCEMQVYAQWRQDEKPGDSDDNSISSPEGVGGRTMSVSNEGRARSKSVFEGSAGIDDAFRPPAVIQDGGLFEAAHSLSPTLPQYHPTQLLELMDLGRVRRAKAILAHLVKCIAGEVAVVRDVEAGEGGARRHLSRTISVTGSTAKDTIVAGRDGGRDYTEINSIPPLPLYALLSADQDTSYKPGEEVGKAGKGAEREMQKQSDDQYADLFQVQTVTTDDFVSFAAEKPEKKSRVINLSQYGPTYFGPEHAQVLSSHLMHSSLPGLTRLEQMFLVALADTVATTSAEVAGPTDKQYTGGEALDECGLRYLLAMRLHTCLLTSLPPLYRMQLLHQGVSTCHFAWAFHSEAEEEMLNMIPAMQRGDPQWSELRAVGVGWWIRNINTLRRMVEKVAKAAFQRHNDPLDAALFYLAMKKKAVLWGLFRSQHDEKMTQFFSHNFSEDRWRKAALKNAFSLLGKQRFEQSAAFFLLAGSLKDAIEVCLEKMEDIQLAMIVARLYEADYESSSTCQGILYEKVLGCNRDGSGFSCTKLHPDPFLRSIAYWIMKDYTRALDTLLEQIYKEDDENPDVLVKSCNPVVFSFYNYLRAHPLIIRRHFAKPEASGVAVGLTSERNSADEINLIERKLFFTTANAHFKVGCPLLALEVLSKIPKVTKKASSLSKGSSVANVSAGQPQENGGKALDLDWGAPAVPSQAWGADSSAGLDWSQPLVKVEDEGLQLDWGDDKDEDEDEEGGLTMKKPEVEDEEAKKPSKSAALQREDSAAESEVDVIAEQLKFRACLKILMTELRTLATGYEVDGGKLRFQLYNWLEKEIEAMHHICNYKFEGKVAAGQLEKWGEDGSLDLEDSQIRGEAGAYERHQMERRRLQAKQLHAERRKAWLRKNQALLRVFLSYCSLHGAKGGGVTSVRMELLFLLQESQQEMTVKQLQSPLPLPTTLPLLSASIAPTKTVIANPVLHLRNHIHDILYTIVQMEAPPHPDILDDRVNALHTLAASLSACIYQSLCDSHSYSSQSEANQFTGMVYQGLLLSDRRRLRTESIEEHATPTSAPAQWPGVSSLISLLACAQGDDHVRLNVMLCEAVVAVYLSLLIHGLGTHSGNELFRLAAHPLNNRMWAAVFGGGAKLIVKPKRPPEITPAALKAAGSEGSEGAEVTDSDPPTLTVNQAPPQTEAGNHGNITVETAQPESCDYVM</sequence>
<feature type="compositionally biased region" description="Polar residues" evidence="4">
    <location>
        <begin position="1805"/>
        <end position="1818"/>
    </location>
</feature>
<feature type="compositionally biased region" description="Acidic residues" evidence="4">
    <location>
        <begin position="1859"/>
        <end position="1876"/>
    </location>
</feature>
<reference evidence="6 7" key="1">
    <citation type="submission" date="2018-03" db="EMBL/GenBank/DDBJ databases">
        <title>Draft genome sequence of Rohu Carp (Labeo rohita).</title>
        <authorList>
            <person name="Das P."/>
            <person name="Kushwaha B."/>
            <person name="Joshi C.G."/>
            <person name="Kumar D."/>
            <person name="Nagpure N.S."/>
            <person name="Sahoo L."/>
            <person name="Das S.P."/>
            <person name="Bit A."/>
            <person name="Patnaik S."/>
            <person name="Meher P.K."/>
            <person name="Jayasankar P."/>
            <person name="Koringa P.G."/>
            <person name="Patel N.V."/>
            <person name="Hinsu A.T."/>
            <person name="Kumar R."/>
            <person name="Pandey M."/>
            <person name="Agarwal S."/>
            <person name="Srivastava S."/>
            <person name="Singh M."/>
            <person name="Iquebal M.A."/>
            <person name="Jaiswal S."/>
            <person name="Angadi U.B."/>
            <person name="Kumar N."/>
            <person name="Raza M."/>
            <person name="Shah T.M."/>
            <person name="Rai A."/>
            <person name="Jena J.K."/>
        </authorList>
    </citation>
    <scope>NUCLEOTIDE SEQUENCE [LARGE SCALE GENOMIC DNA]</scope>
    <source>
        <strain evidence="6">DASCIFA01</strain>
        <tissue evidence="6">Testis</tissue>
    </source>
</reference>
<feature type="region of interest" description="Disordered" evidence="4">
    <location>
        <begin position="2284"/>
        <end position="2334"/>
    </location>
</feature>
<feature type="compositionally biased region" description="Basic and acidic residues" evidence="4">
    <location>
        <begin position="337"/>
        <end position="346"/>
    </location>
</feature>
<feature type="compositionally biased region" description="Polar residues" evidence="4">
    <location>
        <begin position="823"/>
        <end position="835"/>
    </location>
</feature>
<dbReference type="InterPro" id="IPR015943">
    <property type="entry name" value="WD40/YVTN_repeat-like_dom_sf"/>
</dbReference>
<feature type="region of interest" description="Disordered" evidence="4">
    <location>
        <begin position="337"/>
        <end position="367"/>
    </location>
</feature>
<dbReference type="InterPro" id="IPR001680">
    <property type="entry name" value="WD40_rpt"/>
</dbReference>
<evidence type="ECO:0000313" key="6">
    <source>
        <dbReference type="EMBL" id="RXN23732.1"/>
    </source>
</evidence>
<evidence type="ECO:0000256" key="4">
    <source>
        <dbReference type="SAM" id="MobiDB-lite"/>
    </source>
</evidence>
<accession>A0A498MVT5</accession>
<evidence type="ECO:0000313" key="7">
    <source>
        <dbReference type="Proteomes" id="UP000290572"/>
    </source>
</evidence>
<evidence type="ECO:0000256" key="2">
    <source>
        <dbReference type="ARBA" id="ARBA00022574"/>
    </source>
</evidence>
<evidence type="ECO:0000256" key="3">
    <source>
        <dbReference type="ARBA" id="ARBA00022737"/>
    </source>
</evidence>
<dbReference type="GO" id="GO:0007035">
    <property type="term" value="P:vacuolar acidification"/>
    <property type="evidence" value="ECO:0007669"/>
    <property type="project" value="TreeGrafter"/>
</dbReference>
<keyword evidence="8" id="KW-1267">Proteomics identification</keyword>
<keyword evidence="3" id="KW-0677">Repeat</keyword>
<keyword evidence="1" id="KW-0597">Phosphoprotein</keyword>